<gene>
    <name evidence="11" type="ORF">TEA_026974</name>
</gene>
<keyword evidence="8" id="KW-0449">Lipoprotein</keyword>
<dbReference type="Gene3D" id="1.10.110.10">
    <property type="entry name" value="Plant lipid-transfer and hydrophobic proteins"/>
    <property type="match status" value="1"/>
</dbReference>
<dbReference type="InterPro" id="IPR016140">
    <property type="entry name" value="Bifunc_inhib/LTP/seed_store"/>
</dbReference>
<dbReference type="GO" id="GO:0005886">
    <property type="term" value="C:plasma membrane"/>
    <property type="evidence" value="ECO:0007669"/>
    <property type="project" value="UniProtKB-SubCell"/>
</dbReference>
<protein>
    <recommendedName>
        <fullName evidence="10">Bifunctional inhibitor/plant lipid transfer protein/seed storage helical domain-containing protein</fullName>
    </recommendedName>
</protein>
<keyword evidence="12" id="KW-1185">Reference proteome</keyword>
<evidence type="ECO:0000256" key="8">
    <source>
        <dbReference type="ARBA" id="ARBA00023288"/>
    </source>
</evidence>
<dbReference type="SUPFAM" id="SSF47699">
    <property type="entry name" value="Bifunctional inhibitor/lipid-transfer protein/seed storage 2S albumin"/>
    <property type="match status" value="1"/>
</dbReference>
<organism evidence="11 12">
    <name type="scientific">Camellia sinensis var. sinensis</name>
    <name type="common">China tea</name>
    <dbReference type="NCBI Taxonomy" id="542762"/>
    <lineage>
        <taxon>Eukaryota</taxon>
        <taxon>Viridiplantae</taxon>
        <taxon>Streptophyta</taxon>
        <taxon>Embryophyta</taxon>
        <taxon>Tracheophyta</taxon>
        <taxon>Spermatophyta</taxon>
        <taxon>Magnoliopsida</taxon>
        <taxon>eudicotyledons</taxon>
        <taxon>Gunneridae</taxon>
        <taxon>Pentapetalae</taxon>
        <taxon>asterids</taxon>
        <taxon>Ericales</taxon>
        <taxon>Theaceae</taxon>
        <taxon>Camellia</taxon>
    </lineage>
</organism>
<dbReference type="STRING" id="542762.A0A4V3WR56"/>
<keyword evidence="7" id="KW-0325">Glycoprotein</keyword>
<dbReference type="SMART" id="SM00499">
    <property type="entry name" value="AAI"/>
    <property type="match status" value="1"/>
</dbReference>
<feature type="chain" id="PRO_5020613099" description="Bifunctional inhibitor/plant lipid transfer protein/seed storage helical domain-containing protein" evidence="9">
    <location>
        <begin position="30"/>
        <end position="218"/>
    </location>
</feature>
<feature type="signal peptide" evidence="9">
    <location>
        <begin position="1"/>
        <end position="29"/>
    </location>
</feature>
<evidence type="ECO:0000259" key="10">
    <source>
        <dbReference type="SMART" id="SM00499"/>
    </source>
</evidence>
<sequence length="218" mass="24176">MGCSKISFSAAAMVVVVLMATTTTRVAEGQPTASCASKLTPCANYLNVTKPPATCCDPLRQAVNQDLQCLCNLFNTPGFLESIGINVTDALGLAGRCNVTGNLSSCGNWVLSLIRQLQLRVLQYLQDSRKQAAILTQNRDSALPRKKRVRIAFLWREKRDSNEYGIITECTKGRFGLYAKEGGLGCAPKEWLRKCAKRRQLRKCAKRRRLRKCAKETT</sequence>
<evidence type="ECO:0000256" key="2">
    <source>
        <dbReference type="ARBA" id="ARBA00009748"/>
    </source>
</evidence>
<evidence type="ECO:0000256" key="9">
    <source>
        <dbReference type="SAM" id="SignalP"/>
    </source>
</evidence>
<keyword evidence="6" id="KW-1015">Disulfide bond</keyword>
<comment type="caution">
    <text evidence="11">The sequence shown here is derived from an EMBL/GenBank/DDBJ whole genome shotgun (WGS) entry which is preliminary data.</text>
</comment>
<dbReference type="PANTHER" id="PTHR33044">
    <property type="entry name" value="BIFUNCTIONAL INHIBITOR/LIPID-TRANSFER PROTEIN/SEED STORAGE 2S ALBUMIN SUPERFAMILY PROTEIN-RELATED"/>
    <property type="match status" value="1"/>
</dbReference>
<keyword evidence="4" id="KW-0472">Membrane</keyword>
<evidence type="ECO:0000256" key="3">
    <source>
        <dbReference type="ARBA" id="ARBA00022475"/>
    </source>
</evidence>
<evidence type="ECO:0000256" key="4">
    <source>
        <dbReference type="ARBA" id="ARBA00022622"/>
    </source>
</evidence>
<proteinExistence type="inferred from homology"/>
<evidence type="ECO:0000256" key="6">
    <source>
        <dbReference type="ARBA" id="ARBA00023157"/>
    </source>
</evidence>
<keyword evidence="5 9" id="KW-0732">Signal</keyword>
<evidence type="ECO:0000256" key="5">
    <source>
        <dbReference type="ARBA" id="ARBA00022729"/>
    </source>
</evidence>
<dbReference type="EMBL" id="SDRB02000619">
    <property type="protein sequence ID" value="THG22927.1"/>
    <property type="molecule type" value="Genomic_DNA"/>
</dbReference>
<dbReference type="Proteomes" id="UP000306102">
    <property type="component" value="Unassembled WGS sequence"/>
</dbReference>
<evidence type="ECO:0000313" key="11">
    <source>
        <dbReference type="EMBL" id="THG22927.1"/>
    </source>
</evidence>
<comment type="similarity">
    <text evidence="2">Belongs to the plant LTP family.</text>
</comment>
<evidence type="ECO:0000256" key="1">
    <source>
        <dbReference type="ARBA" id="ARBA00004609"/>
    </source>
</evidence>
<comment type="subcellular location">
    <subcellularLocation>
        <location evidence="1">Cell membrane</location>
        <topology evidence="1">Lipid-anchor</topology>
        <topology evidence="1">GPI-anchor</topology>
    </subcellularLocation>
</comment>
<evidence type="ECO:0000313" key="12">
    <source>
        <dbReference type="Proteomes" id="UP000306102"/>
    </source>
</evidence>
<dbReference type="CDD" id="cd00010">
    <property type="entry name" value="AAI_LTSS"/>
    <property type="match status" value="1"/>
</dbReference>
<dbReference type="GO" id="GO:0098552">
    <property type="term" value="C:side of membrane"/>
    <property type="evidence" value="ECO:0007669"/>
    <property type="project" value="UniProtKB-KW"/>
</dbReference>
<keyword evidence="3" id="KW-1003">Cell membrane</keyword>
<feature type="domain" description="Bifunctional inhibitor/plant lipid transfer protein/seed storage helical" evidence="10">
    <location>
        <begin position="35"/>
        <end position="106"/>
    </location>
</feature>
<dbReference type="AlphaFoldDB" id="A0A4V3WR56"/>
<accession>A0A4V3WR56</accession>
<dbReference type="InterPro" id="IPR043325">
    <property type="entry name" value="LTSS"/>
</dbReference>
<keyword evidence="4" id="KW-0336">GPI-anchor</keyword>
<dbReference type="Pfam" id="PF14368">
    <property type="entry name" value="LTP_2"/>
    <property type="match status" value="1"/>
</dbReference>
<evidence type="ECO:0000256" key="7">
    <source>
        <dbReference type="ARBA" id="ARBA00023180"/>
    </source>
</evidence>
<reference evidence="11 12" key="1">
    <citation type="journal article" date="2018" name="Proc. Natl. Acad. Sci. U.S.A.">
        <title>Draft genome sequence of Camellia sinensis var. sinensis provides insights into the evolution of the tea genome and tea quality.</title>
        <authorList>
            <person name="Wei C."/>
            <person name="Yang H."/>
            <person name="Wang S."/>
            <person name="Zhao J."/>
            <person name="Liu C."/>
            <person name="Gao L."/>
            <person name="Xia E."/>
            <person name="Lu Y."/>
            <person name="Tai Y."/>
            <person name="She G."/>
            <person name="Sun J."/>
            <person name="Cao H."/>
            <person name="Tong W."/>
            <person name="Gao Q."/>
            <person name="Li Y."/>
            <person name="Deng W."/>
            <person name="Jiang X."/>
            <person name="Wang W."/>
            <person name="Chen Q."/>
            <person name="Zhang S."/>
            <person name="Li H."/>
            <person name="Wu J."/>
            <person name="Wang P."/>
            <person name="Li P."/>
            <person name="Shi C."/>
            <person name="Zheng F."/>
            <person name="Jian J."/>
            <person name="Huang B."/>
            <person name="Shan D."/>
            <person name="Shi M."/>
            <person name="Fang C."/>
            <person name="Yue Y."/>
            <person name="Li F."/>
            <person name="Li D."/>
            <person name="Wei S."/>
            <person name="Han B."/>
            <person name="Jiang C."/>
            <person name="Yin Y."/>
            <person name="Xia T."/>
            <person name="Zhang Z."/>
            <person name="Bennetzen J.L."/>
            <person name="Zhao S."/>
            <person name="Wan X."/>
        </authorList>
    </citation>
    <scope>NUCLEOTIDE SEQUENCE [LARGE SCALE GENOMIC DNA]</scope>
    <source>
        <strain evidence="12">cv. Shuchazao</strain>
        <tissue evidence="11">Leaf</tissue>
    </source>
</reference>
<dbReference type="InterPro" id="IPR036312">
    <property type="entry name" value="Bifun_inhib/LTP/seed_sf"/>
</dbReference>
<name>A0A4V3WR56_CAMSN</name>